<accession>A0A9W9D483</accession>
<dbReference type="SUPFAM" id="SSF53474">
    <property type="entry name" value="alpha/beta-Hydrolases"/>
    <property type="match status" value="1"/>
</dbReference>
<dbReference type="PANTHER" id="PTHR48081">
    <property type="entry name" value="AB HYDROLASE SUPERFAMILY PROTEIN C4A8.06C"/>
    <property type="match status" value="1"/>
</dbReference>
<dbReference type="EMBL" id="JAPEVA010000111">
    <property type="protein sequence ID" value="KAJ4399214.1"/>
    <property type="molecule type" value="Genomic_DNA"/>
</dbReference>
<evidence type="ECO:0000259" key="2">
    <source>
        <dbReference type="Pfam" id="PF07859"/>
    </source>
</evidence>
<keyword evidence="4" id="KW-1185">Reference proteome</keyword>
<reference evidence="3" key="1">
    <citation type="submission" date="2022-10" db="EMBL/GenBank/DDBJ databases">
        <title>Tapping the CABI collections for fungal endophytes: first genome assemblies for Collariella, Neodidymelliopsis, Ascochyta clinopodiicola, Didymella pomorum, Didymosphaeria variabile, Neocosmospora piperis and Neocucurbitaria cava.</title>
        <authorList>
            <person name="Hill R."/>
        </authorList>
    </citation>
    <scope>NUCLEOTIDE SEQUENCE</scope>
    <source>
        <strain evidence="3">IMI 355091</strain>
    </source>
</reference>
<dbReference type="PANTHER" id="PTHR48081:SF8">
    <property type="entry name" value="ALPHA_BETA HYDROLASE FOLD-3 DOMAIN-CONTAINING PROTEIN-RELATED"/>
    <property type="match status" value="1"/>
</dbReference>
<dbReference type="OrthoDB" id="408631at2759"/>
<evidence type="ECO:0000256" key="1">
    <source>
        <dbReference type="ARBA" id="ARBA00022801"/>
    </source>
</evidence>
<dbReference type="InterPro" id="IPR013094">
    <property type="entry name" value="AB_hydrolase_3"/>
</dbReference>
<dbReference type="AlphaFoldDB" id="A0A9W9D483"/>
<sequence length="277" mass="29781">MAPIDSSSWPSYAKIDPSFEALIPHLPPLKSFADYSSATDLRTAIAAQVSQMLAAGIVTPPSWADLGVEKSEIAIPVRDGASLRAVVYKPTTAARGPLAVYFHGGGWTFGSPEYWEHGFALLTSMGITCVGVAYRLAPEHPFPTAAHDAIDSLKWCVEHASELDASVEEGVLLLGTSAGANLAAVASHEAVERGWGEGIRGVVLVAPGLGHPDAVKEEWREHWGSWEQNKDAPILDVRGVKWFFEQYKPIPDSPYASVLLWPGGHKGQPPTYMQAMG</sequence>
<dbReference type="InterPro" id="IPR050300">
    <property type="entry name" value="GDXG_lipolytic_enzyme"/>
</dbReference>
<dbReference type="InterPro" id="IPR029058">
    <property type="entry name" value="AB_hydrolase_fold"/>
</dbReference>
<dbReference type="GO" id="GO:0016787">
    <property type="term" value="F:hydrolase activity"/>
    <property type="evidence" value="ECO:0007669"/>
    <property type="project" value="UniProtKB-KW"/>
</dbReference>
<evidence type="ECO:0000313" key="4">
    <source>
        <dbReference type="Proteomes" id="UP001140510"/>
    </source>
</evidence>
<feature type="domain" description="Alpha/beta hydrolase fold-3" evidence="2">
    <location>
        <begin position="100"/>
        <end position="275"/>
    </location>
</feature>
<gene>
    <name evidence="3" type="ORF">N0V91_009587</name>
</gene>
<comment type="caution">
    <text evidence="3">The sequence shown here is derived from an EMBL/GenBank/DDBJ whole genome shotgun (WGS) entry which is preliminary data.</text>
</comment>
<dbReference type="Gene3D" id="3.40.50.1820">
    <property type="entry name" value="alpha/beta hydrolase"/>
    <property type="match status" value="1"/>
</dbReference>
<protein>
    <recommendedName>
        <fullName evidence="2">Alpha/beta hydrolase fold-3 domain-containing protein</fullName>
    </recommendedName>
</protein>
<dbReference type="Pfam" id="PF07859">
    <property type="entry name" value="Abhydrolase_3"/>
    <property type="match status" value="1"/>
</dbReference>
<dbReference type="Proteomes" id="UP001140510">
    <property type="component" value="Unassembled WGS sequence"/>
</dbReference>
<proteinExistence type="predicted"/>
<name>A0A9W9D483_9PLEO</name>
<evidence type="ECO:0000313" key="3">
    <source>
        <dbReference type="EMBL" id="KAJ4399214.1"/>
    </source>
</evidence>
<keyword evidence="1" id="KW-0378">Hydrolase</keyword>
<organism evidence="3 4">
    <name type="scientific">Didymella pomorum</name>
    <dbReference type="NCBI Taxonomy" id="749634"/>
    <lineage>
        <taxon>Eukaryota</taxon>
        <taxon>Fungi</taxon>
        <taxon>Dikarya</taxon>
        <taxon>Ascomycota</taxon>
        <taxon>Pezizomycotina</taxon>
        <taxon>Dothideomycetes</taxon>
        <taxon>Pleosporomycetidae</taxon>
        <taxon>Pleosporales</taxon>
        <taxon>Pleosporineae</taxon>
        <taxon>Didymellaceae</taxon>
        <taxon>Didymella</taxon>
    </lineage>
</organism>